<proteinExistence type="predicted"/>
<accession>L1I5C6</accession>
<gene>
    <name evidence="2" type="ORF">GUITHDRAFT_122702</name>
</gene>
<protein>
    <submittedName>
        <fullName evidence="2 3">Uncharacterized protein</fullName>
    </submittedName>
</protein>
<reference evidence="3" key="3">
    <citation type="submission" date="2016-03" db="UniProtKB">
        <authorList>
            <consortium name="EnsemblProtists"/>
        </authorList>
    </citation>
    <scope>IDENTIFICATION</scope>
</reference>
<feature type="compositionally biased region" description="Basic and acidic residues" evidence="1">
    <location>
        <begin position="362"/>
        <end position="372"/>
    </location>
</feature>
<feature type="region of interest" description="Disordered" evidence="1">
    <location>
        <begin position="148"/>
        <end position="178"/>
    </location>
</feature>
<feature type="compositionally biased region" description="Basic and acidic residues" evidence="1">
    <location>
        <begin position="311"/>
        <end position="321"/>
    </location>
</feature>
<reference evidence="2 4" key="1">
    <citation type="journal article" date="2012" name="Nature">
        <title>Algal genomes reveal evolutionary mosaicism and the fate of nucleomorphs.</title>
        <authorList>
            <consortium name="DOE Joint Genome Institute"/>
            <person name="Curtis B.A."/>
            <person name="Tanifuji G."/>
            <person name="Burki F."/>
            <person name="Gruber A."/>
            <person name="Irimia M."/>
            <person name="Maruyama S."/>
            <person name="Arias M.C."/>
            <person name="Ball S.G."/>
            <person name="Gile G.H."/>
            <person name="Hirakawa Y."/>
            <person name="Hopkins J.F."/>
            <person name="Kuo A."/>
            <person name="Rensing S.A."/>
            <person name="Schmutz J."/>
            <person name="Symeonidi A."/>
            <person name="Elias M."/>
            <person name="Eveleigh R.J."/>
            <person name="Herman E.K."/>
            <person name="Klute M.J."/>
            <person name="Nakayama T."/>
            <person name="Obornik M."/>
            <person name="Reyes-Prieto A."/>
            <person name="Armbrust E.V."/>
            <person name="Aves S.J."/>
            <person name="Beiko R.G."/>
            <person name="Coutinho P."/>
            <person name="Dacks J.B."/>
            <person name="Durnford D.G."/>
            <person name="Fast N.M."/>
            <person name="Green B.R."/>
            <person name="Grisdale C.J."/>
            <person name="Hempel F."/>
            <person name="Henrissat B."/>
            <person name="Hoppner M.P."/>
            <person name="Ishida K."/>
            <person name="Kim E."/>
            <person name="Koreny L."/>
            <person name="Kroth P.G."/>
            <person name="Liu Y."/>
            <person name="Malik S.B."/>
            <person name="Maier U.G."/>
            <person name="McRose D."/>
            <person name="Mock T."/>
            <person name="Neilson J.A."/>
            <person name="Onodera N.T."/>
            <person name="Poole A.M."/>
            <person name="Pritham E.J."/>
            <person name="Richards T.A."/>
            <person name="Rocap G."/>
            <person name="Roy S.W."/>
            <person name="Sarai C."/>
            <person name="Schaack S."/>
            <person name="Shirato S."/>
            <person name="Slamovits C.H."/>
            <person name="Spencer D.F."/>
            <person name="Suzuki S."/>
            <person name="Worden A.Z."/>
            <person name="Zauner S."/>
            <person name="Barry K."/>
            <person name="Bell C."/>
            <person name="Bharti A.K."/>
            <person name="Crow J.A."/>
            <person name="Grimwood J."/>
            <person name="Kramer R."/>
            <person name="Lindquist E."/>
            <person name="Lucas S."/>
            <person name="Salamov A."/>
            <person name="McFadden G.I."/>
            <person name="Lane C.E."/>
            <person name="Keeling P.J."/>
            <person name="Gray M.W."/>
            <person name="Grigoriev I.V."/>
            <person name="Archibald J.M."/>
        </authorList>
    </citation>
    <scope>NUCLEOTIDE SEQUENCE</scope>
    <source>
        <strain evidence="2 4">CCMP2712</strain>
    </source>
</reference>
<feature type="region of interest" description="Disordered" evidence="1">
    <location>
        <begin position="63"/>
        <end position="117"/>
    </location>
</feature>
<evidence type="ECO:0000256" key="1">
    <source>
        <dbReference type="SAM" id="MobiDB-lite"/>
    </source>
</evidence>
<reference evidence="4" key="2">
    <citation type="submission" date="2012-11" db="EMBL/GenBank/DDBJ databases">
        <authorList>
            <person name="Kuo A."/>
            <person name="Curtis B.A."/>
            <person name="Tanifuji G."/>
            <person name="Burki F."/>
            <person name="Gruber A."/>
            <person name="Irimia M."/>
            <person name="Maruyama S."/>
            <person name="Arias M.C."/>
            <person name="Ball S.G."/>
            <person name="Gile G.H."/>
            <person name="Hirakawa Y."/>
            <person name="Hopkins J.F."/>
            <person name="Rensing S.A."/>
            <person name="Schmutz J."/>
            <person name="Symeonidi A."/>
            <person name="Elias M."/>
            <person name="Eveleigh R.J."/>
            <person name="Herman E.K."/>
            <person name="Klute M.J."/>
            <person name="Nakayama T."/>
            <person name="Obornik M."/>
            <person name="Reyes-Prieto A."/>
            <person name="Armbrust E.V."/>
            <person name="Aves S.J."/>
            <person name="Beiko R.G."/>
            <person name="Coutinho P."/>
            <person name="Dacks J.B."/>
            <person name="Durnford D.G."/>
            <person name="Fast N.M."/>
            <person name="Green B.R."/>
            <person name="Grisdale C."/>
            <person name="Hempe F."/>
            <person name="Henrissat B."/>
            <person name="Hoppner M.P."/>
            <person name="Ishida K.-I."/>
            <person name="Kim E."/>
            <person name="Koreny L."/>
            <person name="Kroth P.G."/>
            <person name="Liu Y."/>
            <person name="Malik S.-B."/>
            <person name="Maier U.G."/>
            <person name="McRose D."/>
            <person name="Mock T."/>
            <person name="Neilson J.A."/>
            <person name="Onodera N.T."/>
            <person name="Poole A.M."/>
            <person name="Pritham E.J."/>
            <person name="Richards T.A."/>
            <person name="Rocap G."/>
            <person name="Roy S.W."/>
            <person name="Sarai C."/>
            <person name="Schaack S."/>
            <person name="Shirato S."/>
            <person name="Slamovits C.H."/>
            <person name="Spencer D.F."/>
            <person name="Suzuki S."/>
            <person name="Worden A.Z."/>
            <person name="Zauner S."/>
            <person name="Barry K."/>
            <person name="Bell C."/>
            <person name="Bharti A.K."/>
            <person name="Crow J.A."/>
            <person name="Grimwood J."/>
            <person name="Kramer R."/>
            <person name="Lindquist E."/>
            <person name="Lucas S."/>
            <person name="Salamov A."/>
            <person name="McFadden G.I."/>
            <person name="Lane C.E."/>
            <person name="Keeling P.J."/>
            <person name="Gray M.W."/>
            <person name="Grigoriev I.V."/>
            <person name="Archibald J.M."/>
        </authorList>
    </citation>
    <scope>NUCLEOTIDE SEQUENCE</scope>
    <source>
        <strain evidence="4">CCMP2712</strain>
    </source>
</reference>
<evidence type="ECO:0000313" key="4">
    <source>
        <dbReference type="Proteomes" id="UP000011087"/>
    </source>
</evidence>
<keyword evidence="4" id="KW-1185">Reference proteome</keyword>
<dbReference type="KEGG" id="gtt:GUITHDRAFT_122702"/>
<feature type="compositionally biased region" description="Basic and acidic residues" evidence="1">
    <location>
        <begin position="280"/>
        <end position="289"/>
    </location>
</feature>
<dbReference type="RefSeq" id="XP_005818074.1">
    <property type="nucleotide sequence ID" value="XM_005818017.1"/>
</dbReference>
<feature type="compositionally biased region" description="Low complexity" evidence="1">
    <location>
        <begin position="293"/>
        <end position="310"/>
    </location>
</feature>
<feature type="compositionally biased region" description="Basic and acidic residues" evidence="1">
    <location>
        <begin position="93"/>
        <end position="113"/>
    </location>
</feature>
<dbReference type="AlphaFoldDB" id="L1I5C6"/>
<feature type="region of interest" description="Disordered" evidence="1">
    <location>
        <begin position="443"/>
        <end position="467"/>
    </location>
</feature>
<feature type="compositionally biased region" description="Basic and acidic residues" evidence="1">
    <location>
        <begin position="443"/>
        <end position="453"/>
    </location>
</feature>
<dbReference type="EnsemblProtists" id="EKX31094">
    <property type="protein sequence ID" value="EKX31094"/>
    <property type="gene ID" value="GUITHDRAFT_122702"/>
</dbReference>
<evidence type="ECO:0000313" key="3">
    <source>
        <dbReference type="EnsemblProtists" id="EKX31094"/>
    </source>
</evidence>
<feature type="compositionally biased region" description="Polar residues" evidence="1">
    <location>
        <begin position="260"/>
        <end position="269"/>
    </location>
</feature>
<feature type="region of interest" description="Disordered" evidence="1">
    <location>
        <begin position="255"/>
        <end position="388"/>
    </location>
</feature>
<name>L1I5C6_GUITC</name>
<sequence>MVLKASCFSVFRPLRSSRMHGPPTPVPDLHNLDTVSCQIPGGLAGIRERMAAMGHFMNDDAPAQAEVSPAEKGQVRQAIKGPESQGNRKKPRTTSERPQRKETSNAAPQRKEAGVAQSEMFSLSADFCTEKGEDVQMVPCAPLHLDARSARKPSKKSSPAVNSYSAENGVDSEELDHFAQSLFPGRDQVKQNAQLFSPKGVQPSAGLTALLDGRNSFDDASDIPEISEIINNNLTSGKTEGEMLLNAFAMLGDHTRTSEHTSPASSNRMVSLGLQESSEEEAKSGDAHSEAGSSKSSSTVVVTEVVPSPSNRRDRFREHSHSPRKISSLPITPDLPLTGAGPGPQEESPLPSFPQRPSGSFRLKDEWRRPTTSEDLTQTSFEDHAQKERGIAKGDALAESRYLILPQGSPVPQAGVHNVERGRMPEANFKCPPAVRVQEARPMDWDAHSEQKAADASGGLQKESKSEGENLMLSNIIDFRKRNPTSTFRDWLSQLTPQEITRAIMSSKKGTGIWRELWDQVEKQVKEGR</sequence>
<dbReference type="GeneID" id="17287816"/>
<dbReference type="EMBL" id="JH993364">
    <property type="protein sequence ID" value="EKX31094.1"/>
    <property type="molecule type" value="Genomic_DNA"/>
</dbReference>
<dbReference type="PaxDb" id="55529-EKX31094"/>
<dbReference type="HOGENOM" id="CLU_515325_0_0_1"/>
<organism evidence="2">
    <name type="scientific">Guillardia theta (strain CCMP2712)</name>
    <name type="common">Cryptophyte</name>
    <dbReference type="NCBI Taxonomy" id="905079"/>
    <lineage>
        <taxon>Eukaryota</taxon>
        <taxon>Cryptophyceae</taxon>
        <taxon>Pyrenomonadales</taxon>
        <taxon>Geminigeraceae</taxon>
        <taxon>Guillardia</taxon>
    </lineage>
</organism>
<dbReference type="Proteomes" id="UP000011087">
    <property type="component" value="Unassembled WGS sequence"/>
</dbReference>
<evidence type="ECO:0000313" key="2">
    <source>
        <dbReference type="EMBL" id="EKX31094.1"/>
    </source>
</evidence>